<reference evidence="2" key="1">
    <citation type="submission" date="2018-09" db="EMBL/GenBank/DDBJ databases">
        <title>Murine metabolic-syndrome-specific gut microbial biobank.</title>
        <authorList>
            <person name="Liu C."/>
        </authorList>
    </citation>
    <scope>NUCLEOTIDE SEQUENCE</scope>
    <source>
        <strain evidence="2">D42-62</strain>
    </source>
</reference>
<comment type="caution">
    <text evidence="2">The sequence shown here is derived from an EMBL/GenBank/DDBJ whole genome shotgun (WGS) entry which is preliminary data.</text>
</comment>
<dbReference type="InterPro" id="IPR012337">
    <property type="entry name" value="RNaseH-like_sf"/>
</dbReference>
<gene>
    <name evidence="2" type="ORF">D5281_17985</name>
</gene>
<dbReference type="Gene3D" id="3.30.420.10">
    <property type="entry name" value="Ribonuclease H-like superfamily/Ribonuclease H"/>
    <property type="match status" value="1"/>
</dbReference>
<evidence type="ECO:0000313" key="2">
    <source>
        <dbReference type="EMBL" id="NBJ94421.1"/>
    </source>
</evidence>
<feature type="domain" description="Integrase catalytic" evidence="1">
    <location>
        <begin position="230"/>
        <end position="437"/>
    </location>
</feature>
<dbReference type="RefSeq" id="WP_160561450.1">
    <property type="nucleotide sequence ID" value="NZ_QZDT01000038.1"/>
</dbReference>
<dbReference type="OrthoDB" id="501284at2"/>
<sequence>MKKYDLLRSGDNIIRVLDIQRERVFVIDCINRKMPVWMESELLESYVGCTDGELFEASGVDIIRDTDALDADQRKVMHERYTMIAPIVSFIADDKMRSKLICSIAEESKVSKQTIRNYLCLYLSYMDITVLAPKKHRDEKELTQDEKHMRWALNKFFYTTKKQSLMTAYTMMLKEKYCDAMGVLGEEYPSFYQFRYFYRKTRKMQNFYISRDGLKNYQRNNRPLVGEGVQEFAPAVGVGMLDATVCDIYLINEEGNLVGRPILTACIDAYSSLCCGYSLSWEGGVYSLRGLMLNIIADKGEWCKRFGISVRKEDWDCDMLPGTFVTDMGSEYKSENFEQIAELGVTVVNLPSYRPELKGLVEKFFDLIQETYKKHLKGKGVIEPDYQERGAHDYRKDACLTMMDFEKIILHCMIYYNSRRIIENFPYTEAMIEDQVKPYASCIWEWSKSQIGANLINVGSRELMLTLLPRTVGKFGRTGLKVNKLRYHCEGYTEQYLTGGTVTVAYNPEDVTSVWVIENGIYTEFALIESRFKGKDLVEIQELQSDQRAITKNEMRNNLQAQIDLAQHIEAIAGSACKASGHMDVHMKNIRNTRKKEQSRCHQDYMKEGSYYG</sequence>
<evidence type="ECO:0000259" key="1">
    <source>
        <dbReference type="PROSITE" id="PS50994"/>
    </source>
</evidence>
<accession>A0A9X5GTV9</accession>
<dbReference type="InterPro" id="IPR015378">
    <property type="entry name" value="Transposase-like_Mu_C"/>
</dbReference>
<dbReference type="Pfam" id="PF09299">
    <property type="entry name" value="Mu-transpos_C"/>
    <property type="match status" value="1"/>
</dbReference>
<dbReference type="AlphaFoldDB" id="A0A9X5GTV9"/>
<organism evidence="2 3">
    <name type="scientific">Parablautia muri</name>
    <dbReference type="NCBI Taxonomy" id="2320879"/>
    <lineage>
        <taxon>Bacteria</taxon>
        <taxon>Bacillati</taxon>
        <taxon>Bacillota</taxon>
        <taxon>Clostridia</taxon>
        <taxon>Lachnospirales</taxon>
        <taxon>Lachnospiraceae</taxon>
        <taxon>Parablautia</taxon>
    </lineage>
</organism>
<dbReference type="GO" id="GO:0003676">
    <property type="term" value="F:nucleic acid binding"/>
    <property type="evidence" value="ECO:0007669"/>
    <property type="project" value="InterPro"/>
</dbReference>
<dbReference type="InterPro" id="IPR001584">
    <property type="entry name" value="Integrase_cat-core"/>
</dbReference>
<dbReference type="GO" id="GO:0015074">
    <property type="term" value="P:DNA integration"/>
    <property type="evidence" value="ECO:0007669"/>
    <property type="project" value="InterPro"/>
</dbReference>
<proteinExistence type="predicted"/>
<dbReference type="EMBL" id="QZDT01000038">
    <property type="protein sequence ID" value="NBJ94421.1"/>
    <property type="molecule type" value="Genomic_DNA"/>
</dbReference>
<name>A0A9X5GTV9_9FIRM</name>
<dbReference type="PROSITE" id="PS50994">
    <property type="entry name" value="INTEGRASE"/>
    <property type="match status" value="1"/>
</dbReference>
<evidence type="ECO:0000313" key="3">
    <source>
        <dbReference type="Proteomes" id="UP001154420"/>
    </source>
</evidence>
<dbReference type="InterPro" id="IPR036397">
    <property type="entry name" value="RNaseH_sf"/>
</dbReference>
<protein>
    <recommendedName>
        <fullName evidence="1">Integrase catalytic domain-containing protein</fullName>
    </recommendedName>
</protein>
<dbReference type="SUPFAM" id="SSF53098">
    <property type="entry name" value="Ribonuclease H-like"/>
    <property type="match status" value="1"/>
</dbReference>
<dbReference type="Proteomes" id="UP001154420">
    <property type="component" value="Unassembled WGS sequence"/>
</dbReference>
<keyword evidence="3" id="KW-1185">Reference proteome</keyword>